<evidence type="ECO:0000256" key="5">
    <source>
        <dbReference type="ARBA" id="ARBA00023136"/>
    </source>
</evidence>
<dbReference type="InterPro" id="IPR005821">
    <property type="entry name" value="Ion_trans_dom"/>
</dbReference>
<dbReference type="InterPro" id="IPR011992">
    <property type="entry name" value="EF-hand-dom_pair"/>
</dbReference>
<feature type="transmembrane region" description="Helical" evidence="6">
    <location>
        <begin position="54"/>
        <end position="73"/>
    </location>
</feature>
<dbReference type="SMART" id="SM00054">
    <property type="entry name" value="EFh"/>
    <property type="match status" value="2"/>
</dbReference>
<evidence type="ECO:0000313" key="8">
    <source>
        <dbReference type="EMBL" id="CAK0876349.1"/>
    </source>
</evidence>
<dbReference type="InterPro" id="IPR002048">
    <property type="entry name" value="EF_hand_dom"/>
</dbReference>
<proteinExistence type="predicted"/>
<evidence type="ECO:0000256" key="1">
    <source>
        <dbReference type="ARBA" id="ARBA00004141"/>
    </source>
</evidence>
<feature type="transmembrane region" description="Helical" evidence="6">
    <location>
        <begin position="93"/>
        <end position="116"/>
    </location>
</feature>
<organism evidence="8 9">
    <name type="scientific">Prorocentrum cordatum</name>
    <dbReference type="NCBI Taxonomy" id="2364126"/>
    <lineage>
        <taxon>Eukaryota</taxon>
        <taxon>Sar</taxon>
        <taxon>Alveolata</taxon>
        <taxon>Dinophyceae</taxon>
        <taxon>Prorocentrales</taxon>
        <taxon>Prorocentraceae</taxon>
        <taxon>Prorocentrum</taxon>
    </lineage>
</organism>
<feature type="domain" description="EF-hand" evidence="7">
    <location>
        <begin position="379"/>
        <end position="414"/>
    </location>
</feature>
<keyword evidence="3" id="KW-0106">Calcium</keyword>
<gene>
    <name evidence="8" type="ORF">PCOR1329_LOCUS60766</name>
</gene>
<keyword evidence="2 6" id="KW-0812">Transmembrane</keyword>
<keyword evidence="9" id="KW-1185">Reference proteome</keyword>
<evidence type="ECO:0000256" key="6">
    <source>
        <dbReference type="SAM" id="Phobius"/>
    </source>
</evidence>
<accession>A0ABN9VUW5</accession>
<name>A0ABN9VUW5_9DINO</name>
<dbReference type="Pfam" id="PF00520">
    <property type="entry name" value="Ion_trans"/>
    <property type="match status" value="1"/>
</dbReference>
<reference evidence="8" key="1">
    <citation type="submission" date="2023-10" db="EMBL/GenBank/DDBJ databases">
        <authorList>
            <person name="Chen Y."/>
            <person name="Shah S."/>
            <person name="Dougan E. K."/>
            <person name="Thang M."/>
            <person name="Chan C."/>
        </authorList>
    </citation>
    <scope>NUCLEOTIDE SEQUENCE [LARGE SCALE GENOMIC DNA]</scope>
</reference>
<evidence type="ECO:0000313" key="9">
    <source>
        <dbReference type="Proteomes" id="UP001189429"/>
    </source>
</evidence>
<dbReference type="CDD" id="cd00051">
    <property type="entry name" value="EFh"/>
    <property type="match status" value="1"/>
</dbReference>
<comment type="caution">
    <text evidence="8">The sequence shown here is derived from an EMBL/GenBank/DDBJ whole genome shotgun (WGS) entry which is preliminary data.</text>
</comment>
<comment type="subcellular location">
    <subcellularLocation>
        <location evidence="1">Membrane</location>
        <topology evidence="1">Multi-pass membrane protein</topology>
    </subcellularLocation>
</comment>
<dbReference type="Pfam" id="PF13499">
    <property type="entry name" value="EF-hand_7"/>
    <property type="match status" value="1"/>
</dbReference>
<dbReference type="PROSITE" id="PS50222">
    <property type="entry name" value="EF_HAND_2"/>
    <property type="match status" value="2"/>
</dbReference>
<dbReference type="PANTHER" id="PTHR10037">
    <property type="entry name" value="VOLTAGE-GATED CATION CHANNEL CALCIUM AND SODIUM"/>
    <property type="match status" value="1"/>
</dbReference>
<dbReference type="InterPro" id="IPR018247">
    <property type="entry name" value="EF_Hand_1_Ca_BS"/>
</dbReference>
<keyword evidence="5 6" id="KW-0472">Membrane</keyword>
<evidence type="ECO:0000256" key="2">
    <source>
        <dbReference type="ARBA" id="ARBA00022692"/>
    </source>
</evidence>
<feature type="domain" description="EF-hand" evidence="7">
    <location>
        <begin position="336"/>
        <end position="371"/>
    </location>
</feature>
<dbReference type="PANTHER" id="PTHR10037:SF62">
    <property type="entry name" value="SODIUM CHANNEL PROTEIN 60E"/>
    <property type="match status" value="1"/>
</dbReference>
<dbReference type="Proteomes" id="UP001189429">
    <property type="component" value="Unassembled WGS sequence"/>
</dbReference>
<keyword evidence="4 6" id="KW-1133">Transmembrane helix</keyword>
<dbReference type="Gene3D" id="1.10.287.70">
    <property type="match status" value="1"/>
</dbReference>
<dbReference type="SUPFAM" id="SSF81324">
    <property type="entry name" value="Voltage-gated potassium channels"/>
    <property type="match status" value="1"/>
</dbReference>
<dbReference type="SUPFAM" id="SSF47473">
    <property type="entry name" value="EF-hand"/>
    <property type="match status" value="1"/>
</dbReference>
<protein>
    <recommendedName>
        <fullName evidence="7">EF-hand domain-containing protein</fullName>
    </recommendedName>
</protein>
<dbReference type="InterPro" id="IPR027359">
    <property type="entry name" value="Volt_channel_dom_sf"/>
</dbReference>
<dbReference type="Gene3D" id="1.20.120.350">
    <property type="entry name" value="Voltage-gated potassium channels. Chain C"/>
    <property type="match status" value="1"/>
</dbReference>
<evidence type="ECO:0000256" key="4">
    <source>
        <dbReference type="ARBA" id="ARBA00022989"/>
    </source>
</evidence>
<evidence type="ECO:0000259" key="7">
    <source>
        <dbReference type="PROSITE" id="PS50222"/>
    </source>
</evidence>
<dbReference type="PROSITE" id="PS00018">
    <property type="entry name" value="EF_HAND_1"/>
    <property type="match status" value="2"/>
</dbReference>
<dbReference type="EMBL" id="CAUYUJ010017618">
    <property type="protein sequence ID" value="CAK0876349.1"/>
    <property type="molecule type" value="Genomic_DNA"/>
</dbReference>
<evidence type="ECO:0000256" key="3">
    <source>
        <dbReference type="ARBA" id="ARBA00022837"/>
    </source>
</evidence>
<feature type="transmembrane region" description="Helical" evidence="6">
    <location>
        <begin position="297"/>
        <end position="316"/>
    </location>
</feature>
<dbReference type="Gene3D" id="1.10.238.10">
    <property type="entry name" value="EF-hand"/>
    <property type="match status" value="1"/>
</dbReference>
<dbReference type="InterPro" id="IPR043203">
    <property type="entry name" value="VGCC_Ca_Na"/>
</dbReference>
<sequence length="441" mass="50343">MVPERKDSGDIVWNPFADGQSSFSKAMNRYFESGGQSRKKRRAYKIVRSRPFSVVSYAAIMANSLFIGISMQLEMDAVQSGTAMKKWPEYVELGFLVFFTIELLCKVLAEDVYVFFGGDWQWNLLDTILVLSALLQLMFEFASGADTPNLTPARNIRLFRIMRVFRITRVLKACQTLRVMIFSIFKSLDALVWVLVVLLFFKYIFAMIFMHGTITYFESNLDGSGGDLSLEEQQFWESPSDHIDYMKCGWSTIDRALLILFESITGGRDWGEVFTSLFRIGPVYGILFIAYVHGGGYFMSFLVLNVVIGTVVDVTADVASMDRDMMVDDQIASLRGYASDIKTFFKQADADHSGYLSWREFKNHLEDDRVKAYFQTLDLDIRKAHTLFKLLDRNGNGEVGIEEFLDGCLRLRGQAKSLDIHLVIYQLETLIKGISWMMPSS</sequence>
<feature type="transmembrane region" description="Helical" evidence="6">
    <location>
        <begin position="191"/>
        <end position="210"/>
    </location>
</feature>